<feature type="region of interest" description="Disordered" evidence="1">
    <location>
        <begin position="13"/>
        <end position="32"/>
    </location>
</feature>
<organism evidence="2 3">
    <name type="scientific">Oculimacula yallundae</name>
    <dbReference type="NCBI Taxonomy" id="86028"/>
    <lineage>
        <taxon>Eukaryota</taxon>
        <taxon>Fungi</taxon>
        <taxon>Dikarya</taxon>
        <taxon>Ascomycota</taxon>
        <taxon>Pezizomycotina</taxon>
        <taxon>Leotiomycetes</taxon>
        <taxon>Helotiales</taxon>
        <taxon>Ploettnerulaceae</taxon>
        <taxon>Oculimacula</taxon>
    </lineage>
</organism>
<dbReference type="Proteomes" id="UP001595075">
    <property type="component" value="Unassembled WGS sequence"/>
</dbReference>
<gene>
    <name evidence="2" type="ORF">VTL71DRAFT_1960</name>
</gene>
<evidence type="ECO:0000313" key="2">
    <source>
        <dbReference type="EMBL" id="KAL2067535.1"/>
    </source>
</evidence>
<sequence>MVDEHLNVDIATLSGYPNSTHPSPTSGVPSFSRDPSVIAQALKITDGATDIAIAGDPKQAVHPLFEIGNIVVVNPTPQTSTNRISEDDAGYLARIVSFSYFRTDCTVELLATGRRKSVPVNVLRSTCQCRHGPSMDAGRNGNQDTSSLNRDHELQVGFLHPHSGFPICDPNPDLPPYRSRAGEEATRSEEQDSVVHDGDDYEWID</sequence>
<name>A0ABR4CC79_9HELO</name>
<proteinExistence type="predicted"/>
<keyword evidence="3" id="KW-1185">Reference proteome</keyword>
<reference evidence="2 3" key="1">
    <citation type="journal article" date="2024" name="Commun. Biol.">
        <title>Comparative genomic analysis of thermophilic fungi reveals convergent evolutionary adaptations and gene losses.</title>
        <authorList>
            <person name="Steindorff A.S."/>
            <person name="Aguilar-Pontes M.V."/>
            <person name="Robinson A.J."/>
            <person name="Andreopoulos B."/>
            <person name="LaButti K."/>
            <person name="Kuo A."/>
            <person name="Mondo S."/>
            <person name="Riley R."/>
            <person name="Otillar R."/>
            <person name="Haridas S."/>
            <person name="Lipzen A."/>
            <person name="Grimwood J."/>
            <person name="Schmutz J."/>
            <person name="Clum A."/>
            <person name="Reid I.D."/>
            <person name="Moisan M.C."/>
            <person name="Butler G."/>
            <person name="Nguyen T.T.M."/>
            <person name="Dewar K."/>
            <person name="Conant G."/>
            <person name="Drula E."/>
            <person name="Henrissat B."/>
            <person name="Hansel C."/>
            <person name="Singer S."/>
            <person name="Hutchinson M.I."/>
            <person name="de Vries R.P."/>
            <person name="Natvig D.O."/>
            <person name="Powell A.J."/>
            <person name="Tsang A."/>
            <person name="Grigoriev I.V."/>
        </authorList>
    </citation>
    <scope>NUCLEOTIDE SEQUENCE [LARGE SCALE GENOMIC DNA]</scope>
    <source>
        <strain evidence="2 3">CBS 494.80</strain>
    </source>
</reference>
<evidence type="ECO:0000256" key="1">
    <source>
        <dbReference type="SAM" id="MobiDB-lite"/>
    </source>
</evidence>
<evidence type="ECO:0000313" key="3">
    <source>
        <dbReference type="Proteomes" id="UP001595075"/>
    </source>
</evidence>
<feature type="region of interest" description="Disordered" evidence="1">
    <location>
        <begin position="161"/>
        <end position="205"/>
    </location>
</feature>
<accession>A0ABR4CC79</accession>
<feature type="compositionally biased region" description="Polar residues" evidence="1">
    <location>
        <begin position="15"/>
        <end position="29"/>
    </location>
</feature>
<feature type="compositionally biased region" description="Basic and acidic residues" evidence="1">
    <location>
        <begin position="180"/>
        <end position="198"/>
    </location>
</feature>
<comment type="caution">
    <text evidence="2">The sequence shown here is derived from an EMBL/GenBank/DDBJ whole genome shotgun (WGS) entry which is preliminary data.</text>
</comment>
<dbReference type="EMBL" id="JAZHXI010000010">
    <property type="protein sequence ID" value="KAL2067535.1"/>
    <property type="molecule type" value="Genomic_DNA"/>
</dbReference>
<protein>
    <submittedName>
        <fullName evidence="2">Uncharacterized protein</fullName>
    </submittedName>
</protein>